<keyword evidence="1" id="KW-0175">Coiled coil</keyword>
<reference evidence="3" key="3">
    <citation type="submission" date="2015-06" db="UniProtKB">
        <authorList>
            <consortium name="EnsemblMetazoa"/>
        </authorList>
    </citation>
    <scope>IDENTIFICATION</scope>
</reference>
<dbReference type="Pfam" id="PF15964">
    <property type="entry name" value="CCCAP"/>
    <property type="match status" value="1"/>
</dbReference>
<feature type="non-terminal residue" evidence="2">
    <location>
        <position position="534"/>
    </location>
</feature>
<organism evidence="2">
    <name type="scientific">Capitella teleta</name>
    <name type="common">Polychaete worm</name>
    <dbReference type="NCBI Taxonomy" id="283909"/>
    <lineage>
        <taxon>Eukaryota</taxon>
        <taxon>Metazoa</taxon>
        <taxon>Spiralia</taxon>
        <taxon>Lophotrochozoa</taxon>
        <taxon>Annelida</taxon>
        <taxon>Polychaeta</taxon>
        <taxon>Sedentaria</taxon>
        <taxon>Scolecida</taxon>
        <taxon>Capitellidae</taxon>
        <taxon>Capitella</taxon>
    </lineage>
</organism>
<dbReference type="STRING" id="283909.R7V221"/>
<reference evidence="4" key="1">
    <citation type="submission" date="2012-12" db="EMBL/GenBank/DDBJ databases">
        <authorList>
            <person name="Hellsten U."/>
            <person name="Grimwood J."/>
            <person name="Chapman J.A."/>
            <person name="Shapiro H."/>
            <person name="Aerts A."/>
            <person name="Otillar R.P."/>
            <person name="Terry A.Y."/>
            <person name="Boore J.L."/>
            <person name="Simakov O."/>
            <person name="Marletaz F."/>
            <person name="Cho S.-J."/>
            <person name="Edsinger-Gonzales E."/>
            <person name="Havlak P."/>
            <person name="Kuo D.-H."/>
            <person name="Larsson T."/>
            <person name="Lv J."/>
            <person name="Arendt D."/>
            <person name="Savage R."/>
            <person name="Osoegawa K."/>
            <person name="de Jong P."/>
            <person name="Lindberg D.R."/>
            <person name="Seaver E.C."/>
            <person name="Weisblat D.A."/>
            <person name="Putnam N.H."/>
            <person name="Grigoriev I.V."/>
            <person name="Rokhsar D.S."/>
        </authorList>
    </citation>
    <scope>NUCLEOTIDE SEQUENCE</scope>
    <source>
        <strain evidence="4">I ESC-2004</strain>
    </source>
</reference>
<dbReference type="PANTHER" id="PTHR34343:SF1">
    <property type="entry name" value="SEROLOGICALLY DEFINED COLON CANCER ANTIGEN 8"/>
    <property type="match status" value="1"/>
</dbReference>
<name>R7V221_CAPTE</name>
<dbReference type="EnsemblMetazoa" id="CapteT223139">
    <property type="protein sequence ID" value="CapteP223139"/>
    <property type="gene ID" value="CapteG223139"/>
</dbReference>
<evidence type="ECO:0000313" key="3">
    <source>
        <dbReference type="EnsemblMetazoa" id="CapteP223139"/>
    </source>
</evidence>
<dbReference type="EMBL" id="KB295623">
    <property type="protein sequence ID" value="ELU12898.1"/>
    <property type="molecule type" value="Genomic_DNA"/>
</dbReference>
<evidence type="ECO:0000313" key="4">
    <source>
        <dbReference type="Proteomes" id="UP000014760"/>
    </source>
</evidence>
<dbReference type="GO" id="GO:0001764">
    <property type="term" value="P:neuron migration"/>
    <property type="evidence" value="ECO:0007669"/>
    <property type="project" value="TreeGrafter"/>
</dbReference>
<accession>R7V221</accession>
<feature type="coiled-coil region" evidence="1">
    <location>
        <begin position="469"/>
        <end position="528"/>
    </location>
</feature>
<dbReference type="GO" id="GO:0007098">
    <property type="term" value="P:centrosome cycle"/>
    <property type="evidence" value="ECO:0007669"/>
    <property type="project" value="InterPro"/>
</dbReference>
<evidence type="ECO:0000256" key="1">
    <source>
        <dbReference type="SAM" id="Coils"/>
    </source>
</evidence>
<dbReference type="AlphaFoldDB" id="R7V221"/>
<dbReference type="GO" id="GO:0030010">
    <property type="term" value="P:establishment of cell polarity"/>
    <property type="evidence" value="ECO:0007669"/>
    <property type="project" value="TreeGrafter"/>
</dbReference>
<evidence type="ECO:0000313" key="2">
    <source>
        <dbReference type="EMBL" id="ELU12898.1"/>
    </source>
</evidence>
<feature type="coiled-coil region" evidence="1">
    <location>
        <begin position="313"/>
        <end position="443"/>
    </location>
</feature>
<dbReference type="OMA" id="HENSMRM"/>
<gene>
    <name evidence="2" type="ORF">CAPTEDRAFT_223139</name>
</gene>
<dbReference type="GO" id="GO:0005813">
    <property type="term" value="C:centrosome"/>
    <property type="evidence" value="ECO:0007669"/>
    <property type="project" value="InterPro"/>
</dbReference>
<dbReference type="OrthoDB" id="10252347at2759"/>
<reference evidence="2 4" key="2">
    <citation type="journal article" date="2013" name="Nature">
        <title>Insights into bilaterian evolution from three spiralian genomes.</title>
        <authorList>
            <person name="Simakov O."/>
            <person name="Marletaz F."/>
            <person name="Cho S.J."/>
            <person name="Edsinger-Gonzales E."/>
            <person name="Havlak P."/>
            <person name="Hellsten U."/>
            <person name="Kuo D.H."/>
            <person name="Larsson T."/>
            <person name="Lv J."/>
            <person name="Arendt D."/>
            <person name="Savage R."/>
            <person name="Osoegawa K."/>
            <person name="de Jong P."/>
            <person name="Grimwood J."/>
            <person name="Chapman J.A."/>
            <person name="Shapiro H."/>
            <person name="Aerts A."/>
            <person name="Otillar R.P."/>
            <person name="Terry A.Y."/>
            <person name="Boore J.L."/>
            <person name="Grigoriev I.V."/>
            <person name="Lindberg D.R."/>
            <person name="Seaver E.C."/>
            <person name="Weisblat D.A."/>
            <person name="Putnam N.H."/>
            <person name="Rokhsar D.S."/>
        </authorList>
    </citation>
    <scope>NUCLEOTIDE SEQUENCE</scope>
    <source>
        <strain evidence="2 4">I ESC-2004</strain>
    </source>
</reference>
<protein>
    <submittedName>
        <fullName evidence="2 3">Uncharacterized protein</fullName>
    </submittedName>
</protein>
<sequence>MPGENNSTLEESFLDYQYAIRDRANDSMTGLRHVLDTRPALSPEMKRSIPNQPKSPRVWERARNTEHCDYSYGAAVDRLRYSLKRLEPKDNWGDKDVQFGASFHGYKDAMMQPPPALTVEGGSRVPRGEIPSSEETLPLLQNQSVVVQQLEAENKFCREELQSLKLRVREIVEENQLLHEEIKKGTIHEIVQEGDSTGMMHQLRAEISAVDSSQVKQSLTKKQYSQWHQDVERISAMHTARTVLLEAQLEHAREELASYEREVEELKQRVRMMESLSSADPNLLQLASGLCVRCAQNEALLAPSGVAGSRVNIERITKERDDLVEQMATMKSRYEQLKQREDESYGQVKSSVHLVEQAQLEMTQALVEREQLKEQLSGMRERMEQHVAELHRKVDHERQIIRAETGLERDELHNQVKELGKQLAESQSQVDRLSRDKVNLMSEVGHKRGQIDLFDEDYGKATDNMKMSMTQATTERNAAVSQVRRLKQEMDQMQRDRDNERVRLKTELEDLRRRLHEAERELVESKESAIQHHT</sequence>
<dbReference type="Proteomes" id="UP000014760">
    <property type="component" value="Unassembled WGS sequence"/>
</dbReference>
<proteinExistence type="predicted"/>
<feature type="coiled-coil region" evidence="1">
    <location>
        <begin position="242"/>
        <end position="276"/>
    </location>
</feature>
<dbReference type="EMBL" id="AMQN01000776">
    <property type="status" value="NOT_ANNOTATED_CDS"/>
    <property type="molecule type" value="Genomic_DNA"/>
</dbReference>
<dbReference type="HOGENOM" id="CLU_510547_0_0_1"/>
<dbReference type="PANTHER" id="PTHR34343">
    <property type="entry name" value="SEROLOGICALLY DEFINED COLON CANCER ANTIGEN 8"/>
    <property type="match status" value="1"/>
</dbReference>
<dbReference type="GO" id="GO:0035148">
    <property type="term" value="P:tube formation"/>
    <property type="evidence" value="ECO:0007669"/>
    <property type="project" value="TreeGrafter"/>
</dbReference>
<feature type="coiled-coil region" evidence="1">
    <location>
        <begin position="140"/>
        <end position="181"/>
    </location>
</feature>
<dbReference type="InterPro" id="IPR031887">
    <property type="entry name" value="SDCCAG8"/>
</dbReference>
<keyword evidence="4" id="KW-1185">Reference proteome</keyword>
<dbReference type="GO" id="GO:0005814">
    <property type="term" value="C:centriole"/>
    <property type="evidence" value="ECO:0007669"/>
    <property type="project" value="TreeGrafter"/>
</dbReference>